<reference evidence="1" key="1">
    <citation type="submission" date="2018-02" db="EMBL/GenBank/DDBJ databases">
        <title>Rhizophora mucronata_Transcriptome.</title>
        <authorList>
            <person name="Meera S.P."/>
            <person name="Sreeshan A."/>
            <person name="Augustine A."/>
        </authorList>
    </citation>
    <scope>NUCLEOTIDE SEQUENCE</scope>
    <source>
        <tissue evidence="1">Leaf</tissue>
    </source>
</reference>
<name>A0A2P2PGU2_RHIMU</name>
<proteinExistence type="predicted"/>
<accession>A0A2P2PGU2</accession>
<dbReference type="AlphaFoldDB" id="A0A2P2PGU2"/>
<dbReference type="EMBL" id="GGEC01073395">
    <property type="protein sequence ID" value="MBX53879.1"/>
    <property type="molecule type" value="Transcribed_RNA"/>
</dbReference>
<protein>
    <submittedName>
        <fullName evidence="1">Uncharacterized protein</fullName>
    </submittedName>
</protein>
<organism evidence="1">
    <name type="scientific">Rhizophora mucronata</name>
    <name type="common">Asiatic mangrove</name>
    <dbReference type="NCBI Taxonomy" id="61149"/>
    <lineage>
        <taxon>Eukaryota</taxon>
        <taxon>Viridiplantae</taxon>
        <taxon>Streptophyta</taxon>
        <taxon>Embryophyta</taxon>
        <taxon>Tracheophyta</taxon>
        <taxon>Spermatophyta</taxon>
        <taxon>Magnoliopsida</taxon>
        <taxon>eudicotyledons</taxon>
        <taxon>Gunneridae</taxon>
        <taxon>Pentapetalae</taxon>
        <taxon>rosids</taxon>
        <taxon>fabids</taxon>
        <taxon>Malpighiales</taxon>
        <taxon>Rhizophoraceae</taxon>
        <taxon>Rhizophora</taxon>
    </lineage>
</organism>
<sequence length="30" mass="3262">MLLIHGFSFIYAAAGNWALSLLNGCIQHSI</sequence>
<evidence type="ECO:0000313" key="1">
    <source>
        <dbReference type="EMBL" id="MBX53879.1"/>
    </source>
</evidence>